<proteinExistence type="predicted"/>
<comment type="caution">
    <text evidence="1">The sequence shown here is derived from an EMBL/GenBank/DDBJ whole genome shotgun (WGS) entry which is preliminary data.</text>
</comment>
<protein>
    <submittedName>
        <fullName evidence="1">Uncharacterized protein</fullName>
    </submittedName>
</protein>
<dbReference type="VEuPathDB" id="AmoebaDB:FDP41_001236"/>
<accession>A0A6A5C121</accession>
<organism evidence="1 2">
    <name type="scientific">Naegleria fowleri</name>
    <name type="common">Brain eating amoeba</name>
    <dbReference type="NCBI Taxonomy" id="5763"/>
    <lineage>
        <taxon>Eukaryota</taxon>
        <taxon>Discoba</taxon>
        <taxon>Heterolobosea</taxon>
        <taxon>Tetramitia</taxon>
        <taxon>Eutetramitia</taxon>
        <taxon>Vahlkampfiidae</taxon>
        <taxon>Naegleria</taxon>
    </lineage>
</organism>
<reference evidence="1 2" key="1">
    <citation type="journal article" date="2019" name="Sci. Rep.">
        <title>Nanopore sequencing improves the draft genome of the human pathogenic amoeba Naegleria fowleri.</title>
        <authorList>
            <person name="Liechti N."/>
            <person name="Schurch N."/>
            <person name="Bruggmann R."/>
            <person name="Wittwer M."/>
        </authorList>
    </citation>
    <scope>NUCLEOTIDE SEQUENCE [LARGE SCALE GENOMIC DNA]</scope>
    <source>
        <strain evidence="1 2">ATCC 30894</strain>
    </source>
</reference>
<name>A0A6A5C121_NAEFO</name>
<dbReference type="GeneID" id="68108454"/>
<dbReference type="Gene3D" id="1.25.10.20">
    <property type="entry name" value="Vitellinogen, superhelical"/>
    <property type="match status" value="1"/>
</dbReference>
<dbReference type="VEuPathDB" id="AmoebaDB:NF0000050"/>
<gene>
    <name evidence="1" type="ORF">FDP41_001236</name>
</gene>
<dbReference type="Proteomes" id="UP000444721">
    <property type="component" value="Unassembled WGS sequence"/>
</dbReference>
<dbReference type="AlphaFoldDB" id="A0A6A5C121"/>
<dbReference type="InterPro" id="IPR011030">
    <property type="entry name" value="Lipovitellin_superhlx_dom"/>
</dbReference>
<evidence type="ECO:0000313" key="1">
    <source>
        <dbReference type="EMBL" id="KAF0979568.1"/>
    </source>
</evidence>
<evidence type="ECO:0000313" key="2">
    <source>
        <dbReference type="Proteomes" id="UP000444721"/>
    </source>
</evidence>
<dbReference type="VEuPathDB" id="AmoebaDB:NfTy_002430"/>
<keyword evidence="2" id="KW-1185">Reference proteome</keyword>
<dbReference type="RefSeq" id="XP_044564281.1">
    <property type="nucleotide sequence ID" value="XM_044702871.1"/>
</dbReference>
<dbReference type="EMBL" id="VFQX01000023">
    <property type="protein sequence ID" value="KAF0979568.1"/>
    <property type="molecule type" value="Genomic_DNA"/>
</dbReference>
<sequence length="178" mass="20575">MHPYLAQNYIYASIVIAFPTEYSYKLLHTLQSKGLTPFTTKIGKKIFKEENEKVKRAAFLTYSHLSSRLRDVRLSEKIVKDILQRITSNKKRDVEELTTCIHALNYAGKAVSIGILYTYFANNKIPDFIKVMLVDNLKKRLHDDPLIDQLVRDIATSNDTSSIVKARFIHAQTEREKQ</sequence>